<evidence type="ECO:0000313" key="2">
    <source>
        <dbReference type="EMBL" id="KAH7093358.1"/>
    </source>
</evidence>
<dbReference type="Proteomes" id="UP000813461">
    <property type="component" value="Unassembled WGS sequence"/>
</dbReference>
<sequence length="341" mass="37779">MAQSSRIRRASRAHSINSDSPYTPRPTPPLGPPPTRRGAANGTRAIRAGTIDNDHAHVDQPAQTIHIPPHYFLPPTVPTPFTGTLEASLDAILEFGTRVPRGYGVQAVLDTLSSEVDAGIDWPMLLRDLYIGGEGAGISRFLVEEFLFLVTRTLLPEQIAENRALMARLYERKKHLAIRLVLRYDMLREWKVDGKGHGVTIASLPPTGLQAPPTIPIIAPTAHVLQRRGLMPNVISTLIAAPDGGWTTHAVRERMKHHITGLDKYLVLADHVVAGWNDETVVGMAAQVVLQWQWLRRNNEILEEMEVGNWEELEGKADECEWIADDVKKGGTRKVVVDEGQ</sequence>
<organism evidence="2 3">
    <name type="scientific">Paraphoma chrysanthemicola</name>
    <dbReference type="NCBI Taxonomy" id="798071"/>
    <lineage>
        <taxon>Eukaryota</taxon>
        <taxon>Fungi</taxon>
        <taxon>Dikarya</taxon>
        <taxon>Ascomycota</taxon>
        <taxon>Pezizomycotina</taxon>
        <taxon>Dothideomycetes</taxon>
        <taxon>Pleosporomycetidae</taxon>
        <taxon>Pleosporales</taxon>
        <taxon>Pleosporineae</taxon>
        <taxon>Phaeosphaeriaceae</taxon>
        <taxon>Paraphoma</taxon>
    </lineage>
</organism>
<feature type="compositionally biased region" description="Pro residues" evidence="1">
    <location>
        <begin position="23"/>
        <end position="35"/>
    </location>
</feature>
<feature type="region of interest" description="Disordered" evidence="1">
    <location>
        <begin position="1"/>
        <end position="40"/>
    </location>
</feature>
<reference evidence="2" key="1">
    <citation type="journal article" date="2021" name="Nat. Commun.">
        <title>Genetic determinants of endophytism in the Arabidopsis root mycobiome.</title>
        <authorList>
            <person name="Mesny F."/>
            <person name="Miyauchi S."/>
            <person name="Thiergart T."/>
            <person name="Pickel B."/>
            <person name="Atanasova L."/>
            <person name="Karlsson M."/>
            <person name="Huettel B."/>
            <person name="Barry K.W."/>
            <person name="Haridas S."/>
            <person name="Chen C."/>
            <person name="Bauer D."/>
            <person name="Andreopoulos W."/>
            <person name="Pangilinan J."/>
            <person name="LaButti K."/>
            <person name="Riley R."/>
            <person name="Lipzen A."/>
            <person name="Clum A."/>
            <person name="Drula E."/>
            <person name="Henrissat B."/>
            <person name="Kohler A."/>
            <person name="Grigoriev I.V."/>
            <person name="Martin F.M."/>
            <person name="Hacquard S."/>
        </authorList>
    </citation>
    <scope>NUCLEOTIDE SEQUENCE</scope>
    <source>
        <strain evidence="2">MPI-SDFR-AT-0120</strain>
    </source>
</reference>
<dbReference type="OrthoDB" id="3790454at2759"/>
<gene>
    <name evidence="2" type="ORF">FB567DRAFT_624640</name>
</gene>
<dbReference type="AlphaFoldDB" id="A0A8K0RIB0"/>
<feature type="compositionally biased region" description="Basic residues" evidence="1">
    <location>
        <begin position="1"/>
        <end position="12"/>
    </location>
</feature>
<proteinExistence type="predicted"/>
<keyword evidence="3" id="KW-1185">Reference proteome</keyword>
<accession>A0A8K0RIB0</accession>
<protein>
    <submittedName>
        <fullName evidence="2">Uncharacterized protein</fullName>
    </submittedName>
</protein>
<dbReference type="EMBL" id="JAGMVJ010000002">
    <property type="protein sequence ID" value="KAH7093358.1"/>
    <property type="molecule type" value="Genomic_DNA"/>
</dbReference>
<comment type="caution">
    <text evidence="2">The sequence shown here is derived from an EMBL/GenBank/DDBJ whole genome shotgun (WGS) entry which is preliminary data.</text>
</comment>
<evidence type="ECO:0000313" key="3">
    <source>
        <dbReference type="Proteomes" id="UP000813461"/>
    </source>
</evidence>
<evidence type="ECO:0000256" key="1">
    <source>
        <dbReference type="SAM" id="MobiDB-lite"/>
    </source>
</evidence>
<name>A0A8K0RIB0_9PLEO</name>